<organism evidence="2 3">
    <name type="scientific">Dendryphion nanum</name>
    <dbReference type="NCBI Taxonomy" id="256645"/>
    <lineage>
        <taxon>Eukaryota</taxon>
        <taxon>Fungi</taxon>
        <taxon>Dikarya</taxon>
        <taxon>Ascomycota</taxon>
        <taxon>Pezizomycotina</taxon>
        <taxon>Dothideomycetes</taxon>
        <taxon>Pleosporomycetidae</taxon>
        <taxon>Pleosporales</taxon>
        <taxon>Torulaceae</taxon>
        <taxon>Dendryphion</taxon>
    </lineage>
</organism>
<feature type="signal peptide" evidence="1">
    <location>
        <begin position="1"/>
        <end position="24"/>
    </location>
</feature>
<keyword evidence="3" id="KW-1185">Reference proteome</keyword>
<gene>
    <name evidence="2" type="ORF">B0J11DRAFT_93429</name>
</gene>
<protein>
    <submittedName>
        <fullName evidence="2">Uncharacterized protein</fullName>
    </submittedName>
</protein>
<dbReference type="AlphaFoldDB" id="A0A9P9IEI9"/>
<evidence type="ECO:0000256" key="1">
    <source>
        <dbReference type="SAM" id="SignalP"/>
    </source>
</evidence>
<keyword evidence="1" id="KW-0732">Signal</keyword>
<feature type="chain" id="PRO_5040280562" evidence="1">
    <location>
        <begin position="25"/>
        <end position="101"/>
    </location>
</feature>
<proteinExistence type="predicted"/>
<evidence type="ECO:0000313" key="3">
    <source>
        <dbReference type="Proteomes" id="UP000700596"/>
    </source>
</evidence>
<dbReference type="Proteomes" id="UP000700596">
    <property type="component" value="Unassembled WGS sequence"/>
</dbReference>
<dbReference type="EMBL" id="JAGMWT010000013">
    <property type="protein sequence ID" value="KAH7117841.1"/>
    <property type="molecule type" value="Genomic_DNA"/>
</dbReference>
<reference evidence="2" key="1">
    <citation type="journal article" date="2021" name="Nat. Commun.">
        <title>Genetic determinants of endophytism in the Arabidopsis root mycobiome.</title>
        <authorList>
            <person name="Mesny F."/>
            <person name="Miyauchi S."/>
            <person name="Thiergart T."/>
            <person name="Pickel B."/>
            <person name="Atanasova L."/>
            <person name="Karlsson M."/>
            <person name="Huettel B."/>
            <person name="Barry K.W."/>
            <person name="Haridas S."/>
            <person name="Chen C."/>
            <person name="Bauer D."/>
            <person name="Andreopoulos W."/>
            <person name="Pangilinan J."/>
            <person name="LaButti K."/>
            <person name="Riley R."/>
            <person name="Lipzen A."/>
            <person name="Clum A."/>
            <person name="Drula E."/>
            <person name="Henrissat B."/>
            <person name="Kohler A."/>
            <person name="Grigoriev I.V."/>
            <person name="Martin F.M."/>
            <person name="Hacquard S."/>
        </authorList>
    </citation>
    <scope>NUCLEOTIDE SEQUENCE</scope>
    <source>
        <strain evidence="2">MPI-CAGE-CH-0243</strain>
    </source>
</reference>
<evidence type="ECO:0000313" key="2">
    <source>
        <dbReference type="EMBL" id="KAH7117841.1"/>
    </source>
</evidence>
<sequence length="101" mass="11306">MHGLGRENYHFVSVILLGVKGCMALVDSIFANHHNGICDQQVLFYATIVDLSIVGNYQQYSEKYRELQHSFDAIQASKHDPTFVSLIRISLPGFMVSSSAE</sequence>
<accession>A0A9P9IEI9</accession>
<comment type="caution">
    <text evidence="2">The sequence shown here is derived from an EMBL/GenBank/DDBJ whole genome shotgun (WGS) entry which is preliminary data.</text>
</comment>
<name>A0A9P9IEI9_9PLEO</name>